<name>A0ABS5BY79_9BACT</name>
<keyword evidence="2" id="KW-1185">Reference proteome</keyword>
<sequence length="64" mass="7175">MAKTVTIDELHLTVSIPHDLPDARREEIRQTLASDDFMDRLRATVRAATQAFPELAAARVSLSR</sequence>
<evidence type="ECO:0000313" key="2">
    <source>
        <dbReference type="Proteomes" id="UP000676565"/>
    </source>
</evidence>
<comment type="caution">
    <text evidence="1">The sequence shown here is derived from an EMBL/GenBank/DDBJ whole genome shotgun (WGS) entry which is preliminary data.</text>
</comment>
<dbReference type="Proteomes" id="UP000676565">
    <property type="component" value="Unassembled WGS sequence"/>
</dbReference>
<protein>
    <submittedName>
        <fullName evidence="1">Uncharacterized protein</fullName>
    </submittedName>
</protein>
<proteinExistence type="predicted"/>
<reference evidence="1 2" key="1">
    <citation type="submission" date="2021-04" db="EMBL/GenBank/DDBJ databases">
        <authorList>
            <person name="Ivanova A."/>
        </authorList>
    </citation>
    <scope>NUCLEOTIDE SEQUENCE [LARGE SCALE GENOMIC DNA]</scope>
    <source>
        <strain evidence="1 2">G18</strain>
    </source>
</reference>
<dbReference type="EMBL" id="JAGKQQ010000001">
    <property type="protein sequence ID" value="MBP3957838.1"/>
    <property type="molecule type" value="Genomic_DNA"/>
</dbReference>
<accession>A0ABS5BY79</accession>
<dbReference type="RefSeq" id="WP_210657275.1">
    <property type="nucleotide sequence ID" value="NZ_JAGKQQ010000001.1"/>
</dbReference>
<organism evidence="1 2">
    <name type="scientific">Gemmata palustris</name>
    <dbReference type="NCBI Taxonomy" id="2822762"/>
    <lineage>
        <taxon>Bacteria</taxon>
        <taxon>Pseudomonadati</taxon>
        <taxon>Planctomycetota</taxon>
        <taxon>Planctomycetia</taxon>
        <taxon>Gemmatales</taxon>
        <taxon>Gemmataceae</taxon>
        <taxon>Gemmata</taxon>
    </lineage>
</organism>
<evidence type="ECO:0000313" key="1">
    <source>
        <dbReference type="EMBL" id="MBP3957838.1"/>
    </source>
</evidence>
<gene>
    <name evidence="1" type="ORF">J8F10_21505</name>
</gene>